<feature type="region of interest" description="Disordered" evidence="1">
    <location>
        <begin position="1"/>
        <end position="35"/>
    </location>
</feature>
<dbReference type="EMBL" id="BLIP01000003">
    <property type="protein sequence ID" value="GFE27384.1"/>
    <property type="molecule type" value="Genomic_DNA"/>
</dbReference>
<dbReference type="Proteomes" id="UP000429552">
    <property type="component" value="Unassembled WGS sequence"/>
</dbReference>
<evidence type="ECO:0000256" key="1">
    <source>
        <dbReference type="SAM" id="MobiDB-lite"/>
    </source>
</evidence>
<comment type="caution">
    <text evidence="2">The sequence shown here is derived from an EMBL/GenBank/DDBJ whole genome shotgun (WGS) entry which is preliminary data.</text>
</comment>
<reference evidence="2 3" key="1">
    <citation type="submission" date="2019-12" db="EMBL/GenBank/DDBJ databases">
        <title>Whole genome shotgun sequence of Streptomyces libani subsp. libani NBRC 13452.</title>
        <authorList>
            <person name="Ichikawa N."/>
            <person name="Kimura A."/>
            <person name="Kitahashi Y."/>
            <person name="Komaki H."/>
            <person name="Tamura T."/>
        </authorList>
    </citation>
    <scope>NUCLEOTIDE SEQUENCE [LARGE SCALE GENOMIC DNA]</scope>
    <source>
        <strain evidence="2 3">NBRC 13452</strain>
    </source>
</reference>
<organism evidence="2 3">
    <name type="scientific">Streptomyces nigrescens</name>
    <dbReference type="NCBI Taxonomy" id="1920"/>
    <lineage>
        <taxon>Bacteria</taxon>
        <taxon>Bacillati</taxon>
        <taxon>Actinomycetota</taxon>
        <taxon>Actinomycetes</taxon>
        <taxon>Kitasatosporales</taxon>
        <taxon>Streptomycetaceae</taxon>
        <taxon>Streptomyces</taxon>
    </lineage>
</organism>
<protein>
    <submittedName>
        <fullName evidence="2">Uncharacterized protein</fullName>
    </submittedName>
</protein>
<name>A0A640TW37_STRNI</name>
<gene>
    <name evidence="2" type="ORF">Sliba_78370</name>
</gene>
<proteinExistence type="predicted"/>
<accession>A0A640TW37</accession>
<evidence type="ECO:0000313" key="2">
    <source>
        <dbReference type="EMBL" id="GFE27384.1"/>
    </source>
</evidence>
<evidence type="ECO:0000313" key="3">
    <source>
        <dbReference type="Proteomes" id="UP000429552"/>
    </source>
</evidence>
<sequence>MTLSYQDASVEAISDAGKGAPSRGKVLREGRGAGNNDAVNTVAALSFLNNEAIGEEGTWGRHVTRGGDGWR</sequence>
<dbReference type="AlphaFoldDB" id="A0A640TW37"/>